<dbReference type="OrthoDB" id="3944408at2759"/>
<evidence type="ECO:0000259" key="2">
    <source>
        <dbReference type="Pfam" id="PF22980"/>
    </source>
</evidence>
<dbReference type="KEGG" id="glz:GLAREA_10656"/>
<proteinExistence type="predicted"/>
<dbReference type="AlphaFoldDB" id="S3DSL4"/>
<gene>
    <name evidence="3" type="ORF">GLAREA_10656</name>
</gene>
<dbReference type="InterPro" id="IPR054505">
    <property type="entry name" value="Myb_DNA-bind_8"/>
</dbReference>
<dbReference type="EMBL" id="KE145355">
    <property type="protein sequence ID" value="EPE34961.1"/>
    <property type="molecule type" value="Genomic_DNA"/>
</dbReference>
<dbReference type="HOGENOM" id="CLU_1082013_0_0_1"/>
<protein>
    <recommendedName>
        <fullName evidence="2">Myb-like DNA-binding domain-containing protein</fullName>
    </recommendedName>
</protein>
<feature type="compositionally biased region" description="Polar residues" evidence="1">
    <location>
        <begin position="138"/>
        <end position="148"/>
    </location>
</feature>
<dbReference type="Proteomes" id="UP000016922">
    <property type="component" value="Unassembled WGS sequence"/>
</dbReference>
<keyword evidence="4" id="KW-1185">Reference proteome</keyword>
<evidence type="ECO:0000313" key="3">
    <source>
        <dbReference type="EMBL" id="EPE34961.1"/>
    </source>
</evidence>
<feature type="region of interest" description="Disordered" evidence="1">
    <location>
        <begin position="126"/>
        <end position="148"/>
    </location>
</feature>
<feature type="domain" description="Myb-like DNA-binding" evidence="2">
    <location>
        <begin position="8"/>
        <end position="54"/>
    </location>
</feature>
<dbReference type="Pfam" id="PF22980">
    <property type="entry name" value="Myb_DNA-bind_8"/>
    <property type="match status" value="1"/>
</dbReference>
<organism evidence="3 4">
    <name type="scientific">Glarea lozoyensis (strain ATCC 20868 / MF5171)</name>
    <dbReference type="NCBI Taxonomy" id="1116229"/>
    <lineage>
        <taxon>Eukaryota</taxon>
        <taxon>Fungi</taxon>
        <taxon>Dikarya</taxon>
        <taxon>Ascomycota</taxon>
        <taxon>Pezizomycotina</taxon>
        <taxon>Leotiomycetes</taxon>
        <taxon>Helotiales</taxon>
        <taxon>Helotiaceae</taxon>
        <taxon>Glarea</taxon>
    </lineage>
</organism>
<evidence type="ECO:0000256" key="1">
    <source>
        <dbReference type="SAM" id="MobiDB-lite"/>
    </source>
</evidence>
<name>S3DSL4_GLAL2</name>
<accession>S3DSL4</accession>
<dbReference type="RefSeq" id="XP_008077948.1">
    <property type="nucleotide sequence ID" value="XM_008079757.1"/>
</dbReference>
<sequence>MPSKIQLDENLWFLYTCLQNSDMKLIDFQAVAEAANIKSPAARMRYTRLKRQLEDGTLLGTRGTSFCPRNTKNMIARKRGRPCKKTALPCFETSTGKEVPRKQEVDDGKCNDPTIRIVPFEFAPSAGDSNGSHHSEFRTTLSPSPSISFRPQQLVSALPRKMNLTSDVPPPPFQFTISAASLTAADGRRVASRDESGLFGSSQQDCEVACQREPLGERVETPIVIKSESPATEEYFPRRSWAPGVWVSGVQGLKRKG</sequence>
<evidence type="ECO:0000313" key="4">
    <source>
        <dbReference type="Proteomes" id="UP000016922"/>
    </source>
</evidence>
<reference evidence="3 4" key="1">
    <citation type="journal article" date="2013" name="BMC Genomics">
        <title>Genomics-driven discovery of the pneumocandin biosynthetic gene cluster in the fungus Glarea lozoyensis.</title>
        <authorList>
            <person name="Chen L."/>
            <person name="Yue Q."/>
            <person name="Zhang X."/>
            <person name="Xiang M."/>
            <person name="Wang C."/>
            <person name="Li S."/>
            <person name="Che Y."/>
            <person name="Ortiz-Lopez F.J."/>
            <person name="Bills G.F."/>
            <person name="Liu X."/>
            <person name="An Z."/>
        </authorList>
    </citation>
    <scope>NUCLEOTIDE SEQUENCE [LARGE SCALE GENOMIC DNA]</scope>
    <source>
        <strain evidence="4">ATCC 20868 / MF5171</strain>
    </source>
</reference>
<dbReference type="GeneID" id="19469702"/>